<dbReference type="Gene3D" id="3.30.450.150">
    <property type="entry name" value="Haem-degrading domain"/>
    <property type="match status" value="1"/>
</dbReference>
<dbReference type="Pfam" id="PF03928">
    <property type="entry name" value="HbpS-like"/>
    <property type="match status" value="1"/>
</dbReference>
<dbReference type="InterPro" id="IPR038084">
    <property type="entry name" value="PduO/GlcC-like_sf"/>
</dbReference>
<dbReference type="AlphaFoldDB" id="A0A643FE82"/>
<dbReference type="InterPro" id="IPR005624">
    <property type="entry name" value="PduO/GlcC-like"/>
</dbReference>
<dbReference type="PANTHER" id="PTHR34309:SF1">
    <property type="entry name" value="PROTEIN GLCG"/>
    <property type="match status" value="1"/>
</dbReference>
<dbReference type="EMBL" id="VZPB01000009">
    <property type="protein sequence ID" value="KAB0583937.1"/>
    <property type="molecule type" value="Genomic_DNA"/>
</dbReference>
<accession>A0A643FE82</accession>
<proteinExistence type="predicted"/>
<reference evidence="1 2" key="1">
    <citation type="submission" date="2019-09" db="EMBL/GenBank/DDBJ databases">
        <title>Draft genome sequences of 48 bacterial type strains from the CCUG.</title>
        <authorList>
            <person name="Tunovic T."/>
            <person name="Pineiro-Iglesias B."/>
            <person name="Unosson C."/>
            <person name="Inganas E."/>
            <person name="Ohlen M."/>
            <person name="Cardew S."/>
            <person name="Jensie-Markopoulos S."/>
            <person name="Salva-Serra F."/>
            <person name="Jaen-Luchoro D."/>
            <person name="Karlsson R."/>
            <person name="Svensson-Stadler L."/>
            <person name="Chun J."/>
            <person name="Moore E."/>
        </authorList>
    </citation>
    <scope>NUCLEOTIDE SEQUENCE [LARGE SCALE GENOMIC DNA]</scope>
    <source>
        <strain evidence="1 2">CCUG 30977</strain>
    </source>
</reference>
<protein>
    <submittedName>
        <fullName evidence="1">Heme-binding protein</fullName>
    </submittedName>
</protein>
<evidence type="ECO:0000313" key="2">
    <source>
        <dbReference type="Proteomes" id="UP000430120"/>
    </source>
</evidence>
<organism evidence="1 2">
    <name type="scientific">Ideonella dechloratans</name>
    <dbReference type="NCBI Taxonomy" id="36863"/>
    <lineage>
        <taxon>Bacteria</taxon>
        <taxon>Pseudomonadati</taxon>
        <taxon>Pseudomonadota</taxon>
        <taxon>Betaproteobacteria</taxon>
        <taxon>Burkholderiales</taxon>
        <taxon>Sphaerotilaceae</taxon>
        <taxon>Ideonella</taxon>
    </lineage>
</organism>
<dbReference type="OrthoDB" id="1684899at2"/>
<name>A0A643FE82_IDEDE</name>
<dbReference type="InterPro" id="IPR052517">
    <property type="entry name" value="GlcG_carb_metab_protein"/>
</dbReference>
<sequence length="155" mass="15496">MNAFDTTLATGPVCTDQAVVSAEAAARMVAAAVAHAGTLGIRINAAVTDAGGTLAAFLRMPGAFLHSVDIAIDKAYTAASFGFPTSQWMSLLAQDEALRLGIVQRPRLVVFGGGLPIRRTAAEGGALIGGIGVSGGSAEQDEACARAGLQAVGLG</sequence>
<dbReference type="SUPFAM" id="SSF143744">
    <property type="entry name" value="GlcG-like"/>
    <property type="match status" value="1"/>
</dbReference>
<dbReference type="PANTHER" id="PTHR34309">
    <property type="entry name" value="SLR1406 PROTEIN"/>
    <property type="match status" value="1"/>
</dbReference>
<comment type="caution">
    <text evidence="1">The sequence shown here is derived from an EMBL/GenBank/DDBJ whole genome shotgun (WGS) entry which is preliminary data.</text>
</comment>
<gene>
    <name evidence="1" type="ORF">F7Q92_05545</name>
</gene>
<dbReference type="RefSeq" id="WP_151123194.1">
    <property type="nucleotide sequence ID" value="NZ_CP088082.1"/>
</dbReference>
<dbReference type="Proteomes" id="UP000430120">
    <property type="component" value="Unassembled WGS sequence"/>
</dbReference>
<evidence type="ECO:0000313" key="1">
    <source>
        <dbReference type="EMBL" id="KAB0583937.1"/>
    </source>
</evidence>
<keyword evidence="2" id="KW-1185">Reference proteome</keyword>